<name>A0A1H0C629_9PSED</name>
<proteinExistence type="predicted"/>
<evidence type="ECO:0000313" key="2">
    <source>
        <dbReference type="EMBL" id="SDN53315.1"/>
    </source>
</evidence>
<feature type="region of interest" description="Disordered" evidence="1">
    <location>
        <begin position="1"/>
        <end position="29"/>
    </location>
</feature>
<evidence type="ECO:0000256" key="1">
    <source>
        <dbReference type="SAM" id="MobiDB-lite"/>
    </source>
</evidence>
<dbReference type="EMBL" id="FNIJ01000003">
    <property type="protein sequence ID" value="SDN53315.1"/>
    <property type="molecule type" value="Genomic_DNA"/>
</dbReference>
<evidence type="ECO:0000313" key="3">
    <source>
        <dbReference type="Proteomes" id="UP000242957"/>
    </source>
</evidence>
<sequence>MRNASPNWQKKLHSHEHFFTSRFHGPPGR</sequence>
<dbReference type="AlphaFoldDB" id="A0A1H0C629"/>
<keyword evidence="3" id="KW-1185">Reference proteome</keyword>
<accession>A0A1H0C629</accession>
<reference evidence="3" key="1">
    <citation type="submission" date="2016-10" db="EMBL/GenBank/DDBJ databases">
        <authorList>
            <person name="Varghese N."/>
            <person name="Submissions S."/>
        </authorList>
    </citation>
    <scope>NUCLEOTIDE SEQUENCE [LARGE SCALE GENOMIC DNA]</scope>
    <source>
        <strain evidence="3">JCM 21621</strain>
    </source>
</reference>
<gene>
    <name evidence="2" type="ORF">SAMN05216193_103322</name>
</gene>
<protein>
    <submittedName>
        <fullName evidence="2">Uncharacterized protein</fullName>
    </submittedName>
</protein>
<organism evidence="2 3">
    <name type="scientific">Pseudomonas jinjuensis</name>
    <dbReference type="NCBI Taxonomy" id="198616"/>
    <lineage>
        <taxon>Bacteria</taxon>
        <taxon>Pseudomonadati</taxon>
        <taxon>Pseudomonadota</taxon>
        <taxon>Gammaproteobacteria</taxon>
        <taxon>Pseudomonadales</taxon>
        <taxon>Pseudomonadaceae</taxon>
        <taxon>Pseudomonas</taxon>
    </lineage>
</organism>
<dbReference type="Proteomes" id="UP000242957">
    <property type="component" value="Unassembled WGS sequence"/>
</dbReference>